<feature type="domain" description="UDP-N-acetylglucosamine 2-epimerase" evidence="1">
    <location>
        <begin position="162"/>
        <end position="293"/>
    </location>
</feature>
<evidence type="ECO:0000259" key="1">
    <source>
        <dbReference type="Pfam" id="PF02350"/>
    </source>
</evidence>
<sequence length="326" mass="38529">MPKRYLFFISQNYSYPVLRPLEKVIKKRGDRVKWFMYGAEVQSYRPDAVFVPGNVVPSFFSGLKVQVFHGLPSTKVKKNGQIYHYIVREMFDLYCTQGKDSTKKFQALAQKYASFLVKETGWSKLDPLFPLEHRQNKETKSIFFASTFSPRFSKAEVLYPFILEMIQKYNYHWYITLHPKMDSKIVALYKAIEGKNVKFVESIEVIEYFKKSDIMLCDTSSIIYEFSTQNKPVITFQTEKEEALFINVKELERLEEILIKTLEEENIKDKNNHLKDFHPYIDGKSSERVLDTVESLLSHPNLSLKKKPINLVRNFKLRKALNYWKF</sequence>
<keyword evidence="2" id="KW-0808">Transferase</keyword>
<protein>
    <submittedName>
        <fullName evidence="2">CDP-glycerol: N-acetyl-beta-D-mannosaminyl-1,4-N-acetyl-D-glucosaminyldiphosphoundecaprenyl glycerophosphotransferase</fullName>
    </submittedName>
</protein>
<proteinExistence type="predicted"/>
<name>A0A1W1D092_9ZZZZ</name>
<dbReference type="Gene3D" id="3.40.50.12580">
    <property type="match status" value="1"/>
</dbReference>
<dbReference type="InterPro" id="IPR043148">
    <property type="entry name" value="TagF_C"/>
</dbReference>
<gene>
    <name evidence="2" type="ORF">MNB_SV-13-1296</name>
</gene>
<accession>A0A1W1D092</accession>
<dbReference type="EMBL" id="FPHM01000235">
    <property type="protein sequence ID" value="SFV71385.1"/>
    <property type="molecule type" value="Genomic_DNA"/>
</dbReference>
<dbReference type="AlphaFoldDB" id="A0A1W1D092"/>
<evidence type="ECO:0000313" key="2">
    <source>
        <dbReference type="EMBL" id="SFV71385.1"/>
    </source>
</evidence>
<dbReference type="Pfam" id="PF02350">
    <property type="entry name" value="Epimerase_2"/>
    <property type="match status" value="1"/>
</dbReference>
<organism evidence="2">
    <name type="scientific">hydrothermal vent metagenome</name>
    <dbReference type="NCBI Taxonomy" id="652676"/>
    <lineage>
        <taxon>unclassified sequences</taxon>
        <taxon>metagenomes</taxon>
        <taxon>ecological metagenomes</taxon>
    </lineage>
</organism>
<reference evidence="2" key="1">
    <citation type="submission" date="2016-10" db="EMBL/GenBank/DDBJ databases">
        <authorList>
            <person name="de Groot N.N."/>
        </authorList>
    </citation>
    <scope>NUCLEOTIDE SEQUENCE</scope>
</reference>
<dbReference type="GO" id="GO:0016740">
    <property type="term" value="F:transferase activity"/>
    <property type="evidence" value="ECO:0007669"/>
    <property type="project" value="UniProtKB-KW"/>
</dbReference>
<dbReference type="SUPFAM" id="SSF53756">
    <property type="entry name" value="UDP-Glycosyltransferase/glycogen phosphorylase"/>
    <property type="match status" value="1"/>
</dbReference>
<dbReference type="InterPro" id="IPR003331">
    <property type="entry name" value="UDP_GlcNAc_Epimerase_2_dom"/>
</dbReference>